<accession>A0A0A9H586</accession>
<sequence length="34" mass="4027">MTPNAKRIKWEISPTANNFHTHYRNKIICVKAKD</sequence>
<dbReference type="AlphaFoldDB" id="A0A0A9H586"/>
<reference evidence="1" key="2">
    <citation type="journal article" date="2015" name="Data Brief">
        <title>Shoot transcriptome of the giant reed, Arundo donax.</title>
        <authorList>
            <person name="Barrero R.A."/>
            <person name="Guerrero F.D."/>
            <person name="Moolhuijzen P."/>
            <person name="Goolsby J.A."/>
            <person name="Tidwell J."/>
            <person name="Bellgard S.E."/>
            <person name="Bellgard M.I."/>
        </authorList>
    </citation>
    <scope>NUCLEOTIDE SEQUENCE</scope>
    <source>
        <tissue evidence="1">Shoot tissue taken approximately 20 cm above the soil surface</tissue>
    </source>
</reference>
<evidence type="ECO:0000313" key="1">
    <source>
        <dbReference type="EMBL" id="JAE30959.1"/>
    </source>
</evidence>
<organism evidence="1">
    <name type="scientific">Arundo donax</name>
    <name type="common">Giant reed</name>
    <name type="synonym">Donax arundinaceus</name>
    <dbReference type="NCBI Taxonomy" id="35708"/>
    <lineage>
        <taxon>Eukaryota</taxon>
        <taxon>Viridiplantae</taxon>
        <taxon>Streptophyta</taxon>
        <taxon>Embryophyta</taxon>
        <taxon>Tracheophyta</taxon>
        <taxon>Spermatophyta</taxon>
        <taxon>Magnoliopsida</taxon>
        <taxon>Liliopsida</taxon>
        <taxon>Poales</taxon>
        <taxon>Poaceae</taxon>
        <taxon>PACMAD clade</taxon>
        <taxon>Arundinoideae</taxon>
        <taxon>Arundineae</taxon>
        <taxon>Arundo</taxon>
    </lineage>
</organism>
<dbReference type="EMBL" id="GBRH01166937">
    <property type="protein sequence ID" value="JAE30959.1"/>
    <property type="molecule type" value="Transcribed_RNA"/>
</dbReference>
<name>A0A0A9H586_ARUDO</name>
<reference evidence="1" key="1">
    <citation type="submission" date="2014-09" db="EMBL/GenBank/DDBJ databases">
        <authorList>
            <person name="Magalhaes I.L.F."/>
            <person name="Oliveira U."/>
            <person name="Santos F.R."/>
            <person name="Vidigal T.H.D.A."/>
            <person name="Brescovit A.D."/>
            <person name="Santos A.J."/>
        </authorList>
    </citation>
    <scope>NUCLEOTIDE SEQUENCE</scope>
    <source>
        <tissue evidence="1">Shoot tissue taken approximately 20 cm above the soil surface</tissue>
    </source>
</reference>
<proteinExistence type="predicted"/>
<protein>
    <submittedName>
        <fullName evidence="1">Uncharacterized protein</fullName>
    </submittedName>
</protein>